<protein>
    <recommendedName>
        <fullName evidence="3">DNA-directed DNA polymerase</fullName>
    </recommendedName>
</protein>
<evidence type="ECO:0000313" key="2">
    <source>
        <dbReference type="Proteomes" id="UP000824205"/>
    </source>
</evidence>
<dbReference type="Pfam" id="PF13177">
    <property type="entry name" value="DNA_pol3_delta2"/>
    <property type="match status" value="1"/>
</dbReference>
<dbReference type="Gene3D" id="3.40.50.300">
    <property type="entry name" value="P-loop containing nucleotide triphosphate hydrolases"/>
    <property type="match status" value="1"/>
</dbReference>
<reference evidence="1" key="2">
    <citation type="submission" date="2021-04" db="EMBL/GenBank/DDBJ databases">
        <authorList>
            <person name="Gilroy R."/>
        </authorList>
    </citation>
    <scope>NUCLEOTIDE SEQUENCE</scope>
    <source>
        <strain evidence="1">421</strain>
    </source>
</reference>
<dbReference type="InterPro" id="IPR050238">
    <property type="entry name" value="DNA_Rep/Repair_Clamp_Loader"/>
</dbReference>
<accession>A0A9D1REE3</accession>
<gene>
    <name evidence="1" type="ORF">IAA48_05410</name>
</gene>
<name>A0A9D1REE3_9FIRM</name>
<evidence type="ECO:0000313" key="1">
    <source>
        <dbReference type="EMBL" id="HIW85915.1"/>
    </source>
</evidence>
<dbReference type="InterPro" id="IPR027417">
    <property type="entry name" value="P-loop_NTPase"/>
</dbReference>
<dbReference type="EMBL" id="DXGE01000024">
    <property type="protein sequence ID" value="HIW85915.1"/>
    <property type="molecule type" value="Genomic_DNA"/>
</dbReference>
<dbReference type="Proteomes" id="UP000824205">
    <property type="component" value="Unassembled WGS sequence"/>
</dbReference>
<proteinExistence type="predicted"/>
<dbReference type="PANTHER" id="PTHR11669">
    <property type="entry name" value="REPLICATION FACTOR C / DNA POLYMERASE III GAMMA-TAU SUBUNIT"/>
    <property type="match status" value="1"/>
</dbReference>
<dbReference type="GO" id="GO:0006261">
    <property type="term" value="P:DNA-templated DNA replication"/>
    <property type="evidence" value="ECO:0007669"/>
    <property type="project" value="TreeGrafter"/>
</dbReference>
<dbReference type="SUPFAM" id="SSF52540">
    <property type="entry name" value="P-loop containing nucleoside triphosphate hydrolases"/>
    <property type="match status" value="1"/>
</dbReference>
<organism evidence="1 2">
    <name type="scientific">Candidatus Eubacterium faecipullorum</name>
    <dbReference type="NCBI Taxonomy" id="2838571"/>
    <lineage>
        <taxon>Bacteria</taxon>
        <taxon>Bacillati</taxon>
        <taxon>Bacillota</taxon>
        <taxon>Clostridia</taxon>
        <taxon>Eubacteriales</taxon>
        <taxon>Eubacteriaceae</taxon>
        <taxon>Eubacterium</taxon>
    </lineage>
</organism>
<evidence type="ECO:0008006" key="3">
    <source>
        <dbReference type="Google" id="ProtNLM"/>
    </source>
</evidence>
<sequence length="325" mass="34865">MNFTYFKGNENLKRRISALFSSSRLPHAILIEGENGLGKKTLAREIACALVCRSGADKPCYACSQCVKALKGVHPDIYEYCAPGSANSFHISTVRSVIKDCAVIPNEADYKVYILANAHCMNNAAQNALLKILEEPPAYAVFILTAQNRSAMLETILSRVVCVSVQGVSPEEGAQIVVSQNSDVSFEEARSAVLTFGGNVGKALESLAGGKFEEMLALADGVCGGIAGGSEYELLKTLSPLVSSRQDTAALLAMLKTVFRDALAGGEALSGRVESVKLLRRSFTRKKLLGLFEASEALYDMALKNANQQLLITKICCTLREAAGR</sequence>
<dbReference type="AlphaFoldDB" id="A0A9D1REE3"/>
<dbReference type="PANTHER" id="PTHR11669:SF8">
    <property type="entry name" value="DNA POLYMERASE III SUBUNIT DELTA"/>
    <property type="match status" value="1"/>
</dbReference>
<comment type="caution">
    <text evidence="1">The sequence shown here is derived from an EMBL/GenBank/DDBJ whole genome shotgun (WGS) entry which is preliminary data.</text>
</comment>
<reference evidence="1" key="1">
    <citation type="journal article" date="2021" name="PeerJ">
        <title>Extensive microbial diversity within the chicken gut microbiome revealed by metagenomics and culture.</title>
        <authorList>
            <person name="Gilroy R."/>
            <person name="Ravi A."/>
            <person name="Getino M."/>
            <person name="Pursley I."/>
            <person name="Horton D.L."/>
            <person name="Alikhan N.F."/>
            <person name="Baker D."/>
            <person name="Gharbi K."/>
            <person name="Hall N."/>
            <person name="Watson M."/>
            <person name="Adriaenssens E.M."/>
            <person name="Foster-Nyarko E."/>
            <person name="Jarju S."/>
            <person name="Secka A."/>
            <person name="Antonio M."/>
            <person name="Oren A."/>
            <person name="Chaudhuri R.R."/>
            <person name="La Ragione R."/>
            <person name="Hildebrand F."/>
            <person name="Pallen M.J."/>
        </authorList>
    </citation>
    <scope>NUCLEOTIDE SEQUENCE</scope>
    <source>
        <strain evidence="1">421</strain>
    </source>
</reference>